<protein>
    <submittedName>
        <fullName evidence="2">Anti-sigma factor</fullName>
    </submittedName>
</protein>
<evidence type="ECO:0000259" key="1">
    <source>
        <dbReference type="Pfam" id="PF13490"/>
    </source>
</evidence>
<name>A0A143PK41_LUTPR</name>
<dbReference type="KEGG" id="abac:LuPra_01638"/>
<dbReference type="AlphaFoldDB" id="A0A143PK41"/>
<dbReference type="RefSeq" id="WP_110170285.1">
    <property type="nucleotide sequence ID" value="NZ_CP015136.1"/>
</dbReference>
<feature type="domain" description="Putative zinc-finger" evidence="1">
    <location>
        <begin position="11"/>
        <end position="39"/>
    </location>
</feature>
<dbReference type="Pfam" id="PF13490">
    <property type="entry name" value="zf-HC2"/>
    <property type="match status" value="1"/>
</dbReference>
<proteinExistence type="predicted"/>
<dbReference type="STRING" id="1855912.LuPra_01638"/>
<evidence type="ECO:0000313" key="3">
    <source>
        <dbReference type="Proteomes" id="UP000076079"/>
    </source>
</evidence>
<accession>A0A143PK41</accession>
<dbReference type="InterPro" id="IPR041916">
    <property type="entry name" value="Anti_sigma_zinc_sf"/>
</dbReference>
<dbReference type="EMBL" id="CP015136">
    <property type="protein sequence ID" value="AMY08438.1"/>
    <property type="molecule type" value="Genomic_DNA"/>
</dbReference>
<keyword evidence="3" id="KW-1185">Reference proteome</keyword>
<reference evidence="3" key="2">
    <citation type="submission" date="2016-04" db="EMBL/GenBank/DDBJ databases">
        <title>First Complete Genome Sequence of a Subdivision 6 Acidobacterium.</title>
        <authorList>
            <person name="Huang S."/>
            <person name="Vieira S."/>
            <person name="Bunk B."/>
            <person name="Riedel T."/>
            <person name="Sproeer C."/>
            <person name="Overmann J."/>
        </authorList>
    </citation>
    <scope>NUCLEOTIDE SEQUENCE [LARGE SCALE GENOMIC DNA]</scope>
    <source>
        <strain evidence="3">DSM 100886 HEG_-6_39</strain>
    </source>
</reference>
<gene>
    <name evidence="2" type="ORF">LuPra_01638</name>
</gene>
<dbReference type="PATRIC" id="fig|1813736.3.peg.1700"/>
<dbReference type="InterPro" id="IPR027383">
    <property type="entry name" value="Znf_put"/>
</dbReference>
<organism evidence="2 3">
    <name type="scientific">Luteitalea pratensis</name>
    <dbReference type="NCBI Taxonomy" id="1855912"/>
    <lineage>
        <taxon>Bacteria</taxon>
        <taxon>Pseudomonadati</taxon>
        <taxon>Acidobacteriota</taxon>
        <taxon>Vicinamibacteria</taxon>
        <taxon>Vicinamibacterales</taxon>
        <taxon>Vicinamibacteraceae</taxon>
        <taxon>Luteitalea</taxon>
    </lineage>
</organism>
<reference evidence="2 3" key="1">
    <citation type="journal article" date="2016" name="Genome Announc.">
        <title>First Complete Genome Sequence of a Subdivision 6 Acidobacterium Strain.</title>
        <authorList>
            <person name="Huang S."/>
            <person name="Vieira S."/>
            <person name="Bunk B."/>
            <person name="Riedel T."/>
            <person name="Sproer C."/>
            <person name="Overmann J."/>
        </authorList>
    </citation>
    <scope>NUCLEOTIDE SEQUENCE [LARGE SCALE GENOMIC DNA]</scope>
    <source>
        <strain evidence="3">DSM 100886 HEG_-6_39</strain>
    </source>
</reference>
<sequence length="78" mass="8365">MKEIACASGVELLVDYLEGALSADLRSAVDAHVAGCPRCVAFIASYRETPRILREATATALPADLQASLRALLRAHRQ</sequence>
<evidence type="ECO:0000313" key="2">
    <source>
        <dbReference type="EMBL" id="AMY08438.1"/>
    </source>
</evidence>
<dbReference type="OrthoDB" id="115182at2"/>
<dbReference type="Proteomes" id="UP000076079">
    <property type="component" value="Chromosome"/>
</dbReference>
<dbReference type="Gene3D" id="1.10.10.1320">
    <property type="entry name" value="Anti-sigma factor, zinc-finger domain"/>
    <property type="match status" value="1"/>
</dbReference>